<accession>T1KNH9</accession>
<dbReference type="Proteomes" id="UP000015104">
    <property type="component" value="Unassembled WGS sequence"/>
</dbReference>
<reference evidence="3" key="1">
    <citation type="submission" date="2011-08" db="EMBL/GenBank/DDBJ databases">
        <authorList>
            <person name="Rombauts S."/>
        </authorList>
    </citation>
    <scope>NUCLEOTIDE SEQUENCE</scope>
    <source>
        <strain evidence="3">London</strain>
    </source>
</reference>
<keyword evidence="1" id="KW-0472">Membrane</keyword>
<organism evidence="2 3">
    <name type="scientific">Tetranychus urticae</name>
    <name type="common">Two-spotted spider mite</name>
    <dbReference type="NCBI Taxonomy" id="32264"/>
    <lineage>
        <taxon>Eukaryota</taxon>
        <taxon>Metazoa</taxon>
        <taxon>Ecdysozoa</taxon>
        <taxon>Arthropoda</taxon>
        <taxon>Chelicerata</taxon>
        <taxon>Arachnida</taxon>
        <taxon>Acari</taxon>
        <taxon>Acariformes</taxon>
        <taxon>Trombidiformes</taxon>
        <taxon>Prostigmata</taxon>
        <taxon>Eleutherengona</taxon>
        <taxon>Raphignathae</taxon>
        <taxon>Tetranychoidea</taxon>
        <taxon>Tetranychidae</taxon>
        <taxon>Tetranychus</taxon>
    </lineage>
</organism>
<evidence type="ECO:0000256" key="1">
    <source>
        <dbReference type="SAM" id="Phobius"/>
    </source>
</evidence>
<reference evidence="2" key="2">
    <citation type="submission" date="2015-06" db="UniProtKB">
        <authorList>
            <consortium name="EnsemblMetazoa"/>
        </authorList>
    </citation>
    <scope>IDENTIFICATION</scope>
</reference>
<keyword evidence="1" id="KW-1133">Transmembrane helix</keyword>
<keyword evidence="1" id="KW-0812">Transmembrane</keyword>
<dbReference type="EnsemblMetazoa" id="tetur16g01040.1">
    <property type="protein sequence ID" value="tetur16g01040.1"/>
    <property type="gene ID" value="tetur16g01040"/>
</dbReference>
<evidence type="ECO:0000313" key="2">
    <source>
        <dbReference type="EnsemblMetazoa" id="tetur16g01040.1"/>
    </source>
</evidence>
<dbReference type="AlphaFoldDB" id="T1KNH9"/>
<evidence type="ECO:0000313" key="3">
    <source>
        <dbReference type="Proteomes" id="UP000015104"/>
    </source>
</evidence>
<name>T1KNH9_TETUR</name>
<feature type="transmembrane region" description="Helical" evidence="1">
    <location>
        <begin position="12"/>
        <end position="30"/>
    </location>
</feature>
<proteinExistence type="predicted"/>
<dbReference type="HOGENOM" id="CLU_3242781_0_0_1"/>
<sequence>MIVRQKKLLFHFSLILSFIISSIIIPFHHFHHEDRDDQDDEQP</sequence>
<dbReference type="EMBL" id="CAEY01000277">
    <property type="status" value="NOT_ANNOTATED_CDS"/>
    <property type="molecule type" value="Genomic_DNA"/>
</dbReference>
<keyword evidence="3" id="KW-1185">Reference proteome</keyword>
<protein>
    <submittedName>
        <fullName evidence="2">Uncharacterized protein</fullName>
    </submittedName>
</protein>